<dbReference type="Pfam" id="PF03845">
    <property type="entry name" value="Spore_permease"/>
    <property type="match status" value="1"/>
</dbReference>
<comment type="subcellular location">
    <subcellularLocation>
        <location evidence="1">Membrane</location>
        <topology evidence="1">Multi-pass membrane protein</topology>
    </subcellularLocation>
</comment>
<evidence type="ECO:0000256" key="5">
    <source>
        <dbReference type="ARBA" id="ARBA00022692"/>
    </source>
</evidence>
<feature type="transmembrane region" description="Helical" evidence="8">
    <location>
        <begin position="302"/>
        <end position="321"/>
    </location>
</feature>
<dbReference type="RefSeq" id="WP_380966017.1">
    <property type="nucleotide sequence ID" value="NZ_JBHTCO010000013.1"/>
</dbReference>
<feature type="transmembrane region" description="Helical" evidence="8">
    <location>
        <begin position="82"/>
        <end position="101"/>
    </location>
</feature>
<keyword evidence="4" id="KW-0309">Germination</keyword>
<accession>A0ABW2PVS2</accession>
<evidence type="ECO:0000313" key="10">
    <source>
        <dbReference type="Proteomes" id="UP001596505"/>
    </source>
</evidence>
<feature type="transmembrane region" description="Helical" evidence="8">
    <location>
        <begin position="7"/>
        <end position="28"/>
    </location>
</feature>
<name>A0ABW2PVS2_9BACL</name>
<dbReference type="PANTHER" id="PTHR34975:SF2">
    <property type="entry name" value="SPORE GERMINATION PROTEIN A2"/>
    <property type="match status" value="1"/>
</dbReference>
<keyword evidence="10" id="KW-1185">Reference proteome</keyword>
<feature type="transmembrane region" description="Helical" evidence="8">
    <location>
        <begin position="40"/>
        <end position="62"/>
    </location>
</feature>
<feature type="transmembrane region" description="Helical" evidence="8">
    <location>
        <begin position="147"/>
        <end position="168"/>
    </location>
</feature>
<comment type="similarity">
    <text evidence="2">Belongs to the amino acid-polyamine-organocation (APC) superfamily. Spore germination protein (SGP) (TC 2.A.3.9) family.</text>
</comment>
<evidence type="ECO:0000256" key="8">
    <source>
        <dbReference type="SAM" id="Phobius"/>
    </source>
</evidence>
<sequence>MLEKGKISVLQMGMMTYLMIGATAILIVPSITAQKAGRDMWLSPVFSSLSGILAVWIAWKLYKLFPEESIIEASEKILGRTLGKILSFPFLFFLLHTYGTIAREYGEFVTAAYLYKTPIGVVMGFMILVCIFAVRGGIEVIARCTQIFLPMIILFSFVMIILVLPDLNPYNMLPILESGLMPAIKGSISPHIWFIEFFYISFLFPLLNRRKKVLRGGMVPVLTLMLTMVISNLIGLFVLGDLTAKFNFPIYTVGKYISIADFLQHLDAIILAIWIGGNFIQLSVWLYVLVLGTAQWLNLSDYRPIVFPLGFLSTLFSIWVVPNFQDLVLFFSTAVIPWAYITLAVYPLFLLGVGTIQRRAKTKMPSTS</sequence>
<feature type="transmembrane region" description="Helical" evidence="8">
    <location>
        <begin position="219"/>
        <end position="239"/>
    </location>
</feature>
<dbReference type="EMBL" id="JBHTCO010000013">
    <property type="protein sequence ID" value="MFC7393513.1"/>
    <property type="molecule type" value="Genomic_DNA"/>
</dbReference>
<feature type="transmembrane region" description="Helical" evidence="8">
    <location>
        <begin position="188"/>
        <end position="207"/>
    </location>
</feature>
<reference evidence="10" key="1">
    <citation type="journal article" date="2019" name="Int. J. Syst. Evol. Microbiol.">
        <title>The Global Catalogue of Microorganisms (GCM) 10K type strain sequencing project: providing services to taxonomists for standard genome sequencing and annotation.</title>
        <authorList>
            <consortium name="The Broad Institute Genomics Platform"/>
            <consortium name="The Broad Institute Genome Sequencing Center for Infectious Disease"/>
            <person name="Wu L."/>
            <person name="Ma J."/>
        </authorList>
    </citation>
    <scope>NUCLEOTIDE SEQUENCE [LARGE SCALE GENOMIC DNA]</scope>
    <source>
        <strain evidence="10">CGMCC 1.16305</strain>
    </source>
</reference>
<feature type="transmembrane region" description="Helical" evidence="8">
    <location>
        <begin position="327"/>
        <end position="354"/>
    </location>
</feature>
<evidence type="ECO:0000256" key="2">
    <source>
        <dbReference type="ARBA" id="ARBA00007998"/>
    </source>
</evidence>
<evidence type="ECO:0000256" key="3">
    <source>
        <dbReference type="ARBA" id="ARBA00022448"/>
    </source>
</evidence>
<protein>
    <submittedName>
        <fullName evidence="9">Endospore germination permease</fullName>
    </submittedName>
</protein>
<feature type="transmembrane region" description="Helical" evidence="8">
    <location>
        <begin position="113"/>
        <end position="135"/>
    </location>
</feature>
<evidence type="ECO:0000256" key="1">
    <source>
        <dbReference type="ARBA" id="ARBA00004141"/>
    </source>
</evidence>
<comment type="caution">
    <text evidence="9">The sequence shown here is derived from an EMBL/GenBank/DDBJ whole genome shotgun (WGS) entry which is preliminary data.</text>
</comment>
<organism evidence="9 10">
    <name type="scientific">Scopulibacillus cellulosilyticus</name>
    <dbReference type="NCBI Taxonomy" id="2665665"/>
    <lineage>
        <taxon>Bacteria</taxon>
        <taxon>Bacillati</taxon>
        <taxon>Bacillota</taxon>
        <taxon>Bacilli</taxon>
        <taxon>Bacillales</taxon>
        <taxon>Sporolactobacillaceae</taxon>
        <taxon>Scopulibacillus</taxon>
    </lineage>
</organism>
<proteinExistence type="inferred from homology"/>
<keyword evidence="5 8" id="KW-0812">Transmembrane</keyword>
<feature type="transmembrane region" description="Helical" evidence="8">
    <location>
        <begin position="268"/>
        <end position="290"/>
    </location>
</feature>
<dbReference type="PANTHER" id="PTHR34975">
    <property type="entry name" value="SPORE GERMINATION PROTEIN A2"/>
    <property type="match status" value="1"/>
</dbReference>
<evidence type="ECO:0000256" key="4">
    <source>
        <dbReference type="ARBA" id="ARBA00022544"/>
    </source>
</evidence>
<dbReference type="Proteomes" id="UP001596505">
    <property type="component" value="Unassembled WGS sequence"/>
</dbReference>
<dbReference type="InterPro" id="IPR004761">
    <property type="entry name" value="Spore_GerAB"/>
</dbReference>
<keyword evidence="6 8" id="KW-1133">Transmembrane helix</keyword>
<keyword evidence="7 8" id="KW-0472">Membrane</keyword>
<keyword evidence="3" id="KW-0813">Transport</keyword>
<dbReference type="NCBIfam" id="TIGR00912">
    <property type="entry name" value="2A0309"/>
    <property type="match status" value="1"/>
</dbReference>
<evidence type="ECO:0000313" key="9">
    <source>
        <dbReference type="EMBL" id="MFC7393513.1"/>
    </source>
</evidence>
<evidence type="ECO:0000256" key="7">
    <source>
        <dbReference type="ARBA" id="ARBA00023136"/>
    </source>
</evidence>
<evidence type="ECO:0000256" key="6">
    <source>
        <dbReference type="ARBA" id="ARBA00022989"/>
    </source>
</evidence>
<gene>
    <name evidence="9" type="ORF">ACFQRG_11165</name>
</gene>